<accession>A0ABW3RPM5</accession>
<dbReference type="InterPro" id="IPR013762">
    <property type="entry name" value="Integrase-like_cat_sf"/>
</dbReference>
<dbReference type="InterPro" id="IPR035386">
    <property type="entry name" value="Arm-DNA-bind_5"/>
</dbReference>
<dbReference type="CDD" id="cd01185">
    <property type="entry name" value="INTN1_C_like"/>
    <property type="match status" value="1"/>
</dbReference>
<dbReference type="Pfam" id="PF13102">
    <property type="entry name" value="Phage_int_SAM_5"/>
    <property type="match status" value="1"/>
</dbReference>
<keyword evidence="4" id="KW-0233">DNA recombination</keyword>
<dbReference type="InterPro" id="IPR002104">
    <property type="entry name" value="Integrase_catalytic"/>
</dbReference>
<dbReference type="InterPro" id="IPR011010">
    <property type="entry name" value="DNA_brk_join_enz"/>
</dbReference>
<dbReference type="Pfam" id="PF00589">
    <property type="entry name" value="Phage_integrase"/>
    <property type="match status" value="1"/>
</dbReference>
<dbReference type="Pfam" id="PF17293">
    <property type="entry name" value="Arm-DNA-bind_5"/>
    <property type="match status" value="1"/>
</dbReference>
<evidence type="ECO:0000256" key="2">
    <source>
        <dbReference type="ARBA" id="ARBA00022908"/>
    </source>
</evidence>
<keyword evidence="3 5" id="KW-0238">DNA-binding</keyword>
<dbReference type="Proteomes" id="UP001597205">
    <property type="component" value="Unassembled WGS sequence"/>
</dbReference>
<evidence type="ECO:0000259" key="6">
    <source>
        <dbReference type="PROSITE" id="PS51900"/>
    </source>
</evidence>
<dbReference type="PANTHER" id="PTHR30349">
    <property type="entry name" value="PHAGE INTEGRASE-RELATED"/>
    <property type="match status" value="1"/>
</dbReference>
<dbReference type="InterPro" id="IPR044068">
    <property type="entry name" value="CB"/>
</dbReference>
<evidence type="ECO:0000256" key="4">
    <source>
        <dbReference type="ARBA" id="ARBA00023172"/>
    </source>
</evidence>
<gene>
    <name evidence="7" type="ORF">ACFQ2C_16425</name>
</gene>
<comment type="similarity">
    <text evidence="1">Belongs to the 'phage' integrase family.</text>
</comment>
<evidence type="ECO:0000313" key="8">
    <source>
        <dbReference type="Proteomes" id="UP001597205"/>
    </source>
</evidence>
<feature type="domain" description="Core-binding (CB)" evidence="6">
    <location>
        <begin position="125"/>
        <end position="209"/>
    </location>
</feature>
<dbReference type="PANTHER" id="PTHR30349:SF64">
    <property type="entry name" value="PROPHAGE INTEGRASE INTD-RELATED"/>
    <property type="match status" value="1"/>
</dbReference>
<keyword evidence="2" id="KW-0229">DNA integration</keyword>
<dbReference type="Gene3D" id="1.10.443.10">
    <property type="entry name" value="Intergrase catalytic core"/>
    <property type="match status" value="1"/>
</dbReference>
<proteinExistence type="inferred from homology"/>
<reference evidence="8" key="1">
    <citation type="journal article" date="2019" name="Int. J. Syst. Evol. Microbiol.">
        <title>The Global Catalogue of Microorganisms (GCM) 10K type strain sequencing project: providing services to taxonomists for standard genome sequencing and annotation.</title>
        <authorList>
            <consortium name="The Broad Institute Genomics Platform"/>
            <consortium name="The Broad Institute Genome Sequencing Center for Infectious Disease"/>
            <person name="Wu L."/>
            <person name="Ma J."/>
        </authorList>
    </citation>
    <scope>NUCLEOTIDE SEQUENCE [LARGE SCALE GENOMIC DNA]</scope>
    <source>
        <strain evidence="8">CCUG 52468</strain>
    </source>
</reference>
<dbReference type="Gene3D" id="1.10.150.130">
    <property type="match status" value="1"/>
</dbReference>
<dbReference type="RefSeq" id="WP_380898367.1">
    <property type="nucleotide sequence ID" value="NZ_JBHTKY010000032.1"/>
</dbReference>
<keyword evidence="8" id="KW-1185">Reference proteome</keyword>
<evidence type="ECO:0000256" key="5">
    <source>
        <dbReference type="PROSITE-ProRule" id="PRU01248"/>
    </source>
</evidence>
<evidence type="ECO:0000313" key="7">
    <source>
        <dbReference type="EMBL" id="MFD1167190.1"/>
    </source>
</evidence>
<dbReference type="EMBL" id="JBHTKY010000032">
    <property type="protein sequence ID" value="MFD1167190.1"/>
    <property type="molecule type" value="Genomic_DNA"/>
</dbReference>
<dbReference type="InterPro" id="IPR025269">
    <property type="entry name" value="SAM-like_dom"/>
</dbReference>
<dbReference type="InterPro" id="IPR050090">
    <property type="entry name" value="Tyrosine_recombinase_XerCD"/>
</dbReference>
<name>A0ABW3RPM5_9SPHI</name>
<comment type="caution">
    <text evidence="7">The sequence shown here is derived from an EMBL/GenBank/DDBJ whole genome shotgun (WGS) entry which is preliminary data.</text>
</comment>
<organism evidence="7 8">
    <name type="scientific">Sphingobacterium daejeonense</name>
    <dbReference type="NCBI Taxonomy" id="371142"/>
    <lineage>
        <taxon>Bacteria</taxon>
        <taxon>Pseudomonadati</taxon>
        <taxon>Bacteroidota</taxon>
        <taxon>Sphingobacteriia</taxon>
        <taxon>Sphingobacteriales</taxon>
        <taxon>Sphingobacteriaceae</taxon>
        <taxon>Sphingobacterium</taxon>
    </lineage>
</organism>
<dbReference type="SUPFAM" id="SSF56349">
    <property type="entry name" value="DNA breaking-rejoining enzymes"/>
    <property type="match status" value="1"/>
</dbReference>
<sequence length="428" mass="50734">MIIKRNIIFSLEKRKKNGLEIVENLPIRVRIIYAGERLDLSTGYRVDLTKWDEGKQRVKPSTTNKLKQAASEINASLTKIESIIQDIFKVYEVKEEIPSLSILKEDINAKIKIQTPIVENKTTKINFFETFNQFLRECAKEDNWTISTIKKYTTLRNNLEKFDRRISLDSFDHKKLDKYLDYLVTKHKYKNTTLEKHLKFLKRFLKWGVNKGFITNDDYKSYFPKIKKVSKKVIFLTKNDIDRIKSFQIPAEKQYLERVRDVLIFSCFSGMRYSDLYALTWDDMKSDSLEFITKKTDDKIIVELNDHTRAIIDKYRYTRFPKNKVLPVISNQKYNDYLKELGELIGFNDTVKEVYFRGNDRLESVKPMCSHFTSHIGRRSFICNGLYMGIPVHIMMKWTGHSDYDSMRPYIDTVDSMRSKAMEIFNKM</sequence>
<protein>
    <submittedName>
        <fullName evidence="7">Phage integrase SAM-like domain-containing protein</fullName>
    </submittedName>
</protein>
<evidence type="ECO:0000256" key="3">
    <source>
        <dbReference type="ARBA" id="ARBA00023125"/>
    </source>
</evidence>
<evidence type="ECO:0000256" key="1">
    <source>
        <dbReference type="ARBA" id="ARBA00008857"/>
    </source>
</evidence>
<dbReference type="InterPro" id="IPR010998">
    <property type="entry name" value="Integrase_recombinase_N"/>
</dbReference>
<dbReference type="PROSITE" id="PS51900">
    <property type="entry name" value="CB"/>
    <property type="match status" value="1"/>
</dbReference>